<accession>A0ABT5IY79</accession>
<dbReference type="InterPro" id="IPR032812">
    <property type="entry name" value="SbsA_Ig"/>
</dbReference>
<keyword evidence="5" id="KW-0106">Calcium</keyword>
<dbReference type="InterPro" id="IPR015919">
    <property type="entry name" value="Cadherin-like_sf"/>
</dbReference>
<evidence type="ECO:0000313" key="11">
    <source>
        <dbReference type="Proteomes" id="UP001219956"/>
    </source>
</evidence>
<dbReference type="SUPFAM" id="SSF49313">
    <property type="entry name" value="Cadherin-like"/>
    <property type="match status" value="5"/>
</dbReference>
<dbReference type="InterPro" id="IPR002126">
    <property type="entry name" value="Cadherin-like_dom"/>
</dbReference>
<evidence type="ECO:0000256" key="4">
    <source>
        <dbReference type="ARBA" id="ARBA00022737"/>
    </source>
</evidence>
<evidence type="ECO:0000313" key="10">
    <source>
        <dbReference type="EMBL" id="MDC7717522.1"/>
    </source>
</evidence>
<dbReference type="EMBL" id="JAQQLF010000010">
    <property type="protein sequence ID" value="MDC7717522.1"/>
    <property type="molecule type" value="Genomic_DNA"/>
</dbReference>
<keyword evidence="2" id="KW-0812">Transmembrane</keyword>
<keyword evidence="11" id="KW-1185">Reference proteome</keyword>
<dbReference type="InterPro" id="IPR014755">
    <property type="entry name" value="Cu-Rt/internalin_Ig-like"/>
</dbReference>
<protein>
    <submittedName>
        <fullName evidence="10">DUF4347 domain-containing protein</fullName>
    </submittedName>
</protein>
<evidence type="ECO:0000256" key="1">
    <source>
        <dbReference type="ARBA" id="ARBA00004370"/>
    </source>
</evidence>
<dbReference type="Proteomes" id="UP001219956">
    <property type="component" value="Unassembled WGS sequence"/>
</dbReference>
<dbReference type="Pfam" id="PF13205">
    <property type="entry name" value="Big_5"/>
    <property type="match status" value="2"/>
</dbReference>
<dbReference type="CDD" id="cd11304">
    <property type="entry name" value="Cadherin_repeat"/>
    <property type="match status" value="5"/>
</dbReference>
<dbReference type="InterPro" id="IPR003644">
    <property type="entry name" value="Calx_beta"/>
</dbReference>
<dbReference type="SUPFAM" id="SSF141072">
    <property type="entry name" value="CalX-like"/>
    <property type="match status" value="4"/>
</dbReference>
<proteinExistence type="predicted"/>
<dbReference type="SMART" id="SM00112">
    <property type="entry name" value="CA"/>
    <property type="match status" value="5"/>
</dbReference>
<feature type="domain" description="Cadherin" evidence="9">
    <location>
        <begin position="804"/>
        <end position="906"/>
    </location>
</feature>
<evidence type="ECO:0000256" key="7">
    <source>
        <dbReference type="ARBA" id="ARBA00022989"/>
    </source>
</evidence>
<evidence type="ECO:0000256" key="6">
    <source>
        <dbReference type="ARBA" id="ARBA00022889"/>
    </source>
</evidence>
<evidence type="ECO:0000256" key="5">
    <source>
        <dbReference type="ARBA" id="ARBA00022837"/>
    </source>
</evidence>
<dbReference type="Pfam" id="PF00028">
    <property type="entry name" value="Cadherin"/>
    <property type="match status" value="2"/>
</dbReference>
<feature type="non-terminal residue" evidence="10">
    <location>
        <position position="3664"/>
    </location>
</feature>
<dbReference type="PANTHER" id="PTHR24025">
    <property type="entry name" value="DESMOGLEIN FAMILY MEMBER"/>
    <property type="match status" value="1"/>
</dbReference>
<dbReference type="InterPro" id="IPR050971">
    <property type="entry name" value="Cadherin-domain_protein"/>
</dbReference>
<comment type="caution">
    <text evidence="10">The sequence shown here is derived from an EMBL/GenBank/DDBJ whole genome shotgun (WGS) entry which is preliminary data.</text>
</comment>
<feature type="domain" description="Cadherin" evidence="9">
    <location>
        <begin position="2839"/>
        <end position="2925"/>
    </location>
</feature>
<dbReference type="Gene3D" id="2.60.40.60">
    <property type="entry name" value="Cadherins"/>
    <property type="match status" value="5"/>
</dbReference>
<evidence type="ECO:0000259" key="9">
    <source>
        <dbReference type="PROSITE" id="PS50268"/>
    </source>
</evidence>
<dbReference type="Gene3D" id="2.60.40.1220">
    <property type="match status" value="1"/>
</dbReference>
<keyword evidence="3" id="KW-0732">Signal</keyword>
<dbReference type="InterPro" id="IPR038081">
    <property type="entry name" value="CalX-like_sf"/>
</dbReference>
<dbReference type="Gene3D" id="2.60.40.2030">
    <property type="match status" value="4"/>
</dbReference>
<name>A0ABT5IY79_9NEIS</name>
<dbReference type="RefSeq" id="WP_272751835.1">
    <property type="nucleotide sequence ID" value="NZ_JAQQLF010000010.1"/>
</dbReference>
<feature type="domain" description="Cadherin" evidence="9">
    <location>
        <begin position="2727"/>
        <end position="2829"/>
    </location>
</feature>
<evidence type="ECO:0000256" key="8">
    <source>
        <dbReference type="ARBA" id="ARBA00023136"/>
    </source>
</evidence>
<dbReference type="Pfam" id="PF19078">
    <property type="entry name" value="Big_12"/>
    <property type="match status" value="2"/>
</dbReference>
<dbReference type="InterPro" id="IPR013783">
    <property type="entry name" value="Ig-like_fold"/>
</dbReference>
<keyword evidence="6" id="KW-0130">Cell adhesion</keyword>
<dbReference type="SMART" id="SM00237">
    <property type="entry name" value="Calx_beta"/>
    <property type="match status" value="2"/>
</dbReference>
<dbReference type="PROSITE" id="PS50268">
    <property type="entry name" value="CADHERIN_2"/>
    <property type="match status" value="5"/>
</dbReference>
<feature type="domain" description="Cadherin" evidence="9">
    <location>
        <begin position="3367"/>
        <end position="3475"/>
    </location>
</feature>
<keyword evidence="4" id="KW-0677">Repeat</keyword>
<keyword evidence="7" id="KW-1133">Transmembrane helix</keyword>
<sequence length="3664" mass="367486">MNRIYRSIWNEASRTFVAVAEKVRAKGKPASTQRDQVIEEALVTSAGAAAPQAAPRPRVRPRALEQRFMFDAAAVSTAVDAAGEAVHHDVQADSGLSSALDKIAQSVAQPRDTERAAEPVLVRTADQAASGGRKEVVFVDSRVANYQTLVDGIGAGIEVRLIDGSQDGLAQLAAWAASHSGYDAIHILSHGNEGQLSLGAGTIDLAALQARSTELAALGRALTVDGDILLYGCDVASSQQGAVFISELASLTGADIAASSDATGAASLGGDWNLEVHSGQLETAAIDATGYGGLLATPVNGDTTFNSITDPYVEYARSTSAYSTPLTATNIAGSGWDVTGTSSADGESFLIASEIWPGSRKIIYFAYESGSDAITSLAFRSNDGKMFDLNTIAMAFNSTGSASEAINFTITGYLGNTVKGTYVASGLLNNASFLTFSSLGFVGVDKFVITPNTAGILSALDIDTINATNFRNAVSAPVVTLSVNNSSISETGGSSTITATLDKVASTDTVVTLTPTGTASGSDYSLSSTTITILAGQTTGSATLTATGDTLDEADETVVLDITSVSGGDSATESGSQQVTVTILDDDAAPGISIADASVTEGNSGTSTLSFTVSLSAASGKTVSVNYASSNGTATAGVDYTAASGTLTFAPGETSKTITLNVTGDTTQESNETVNVTLTSPSNGTLTDASAVGTILDDENANPTISDVANQTINEGGATSALAVTIGDSETAANSLTLAGSSSNTTLIPNGNIVISGSGANRTVTITPAANQTGSATITLTVDDGNGGTATDTFTVTVSDVDPVLSNATASIDENAGSGTAVTTVTASGDTNGLVYSITGGTGSSLFDINSTTGAITVKNGAVLDYETASQYTLTVAVDDEDADTTADSTATITINLNDLNEAPTDISLSASSLGLSQSSANTTVATLSATDQDSGSSHTYSLVAGSGDTHNGSFVINGNTLKVGSSALAAGTYLLRVQATDNGSLTYQKALTVTVSDDVAPTLDAANSTPANNALQIAPSANIVLLFSETLQAGTGTLELRNVTTGQVVETFNIATGTGNAGGTVSISGNSVTLNPGSNLAEASRYSVRVDATALRDAAANAFAGISDDSSFNFTTGVSDSAAPLIQSIQRQTPAGEASNATSLVYTVRFNEAVTAADVNDFVLASTGTASGTISSVSGSGTDTLTVTVSGVSGTGTLGLNLGNSQNITDIAGNALATAEPADDEVYAVDRDVPTLVSINRVGGEQSQGGSVQFLVVFSEPVGSVDAADFALLLGGTASGTISSISGSGTPVLTVTVSNASGSGSLGLQLANGYSISDASGNALASSSPDTGVSEYYTVDSVAPTVTSITRTADSLTTADSVSFDVSFSEGVNNVGLDDFSLTTSGSVAGTISAISGSNGHYRVTVSGISGSGTLGLAFAGGQDVADDSGNALTATTSTLDETYTIDNTAPAVSAINRAGVNQIVAGASTDAVFTVVFSEVVSGVSAADFTVTGTAANTGISSVSSSDGKTFHITVSGVNGSSGQTVGLNFSGTVSDRVGQSGSTAFSAGQVYTVGNLLLNEGAIDQAALDGLLGVNRDGVQKLVSSSTAVTQVVIIDSRLPGLAQQLNNLAAGTEVWLLDGTSSAMAQISQILAQYHNLAAVHLLSHGSEGALYLGAETLSAANLAAQQTALAAWGSALSASGDFLLYGCDVAKGTTGTDFIAAFAAATQADVAASNDLTGASWLGGDWVLEQSVGQVDIHAIAADAYGLALGAMTTMDMANGTLDAGAIYVRPNGTSNEWVFGNGWFRMNGFPDESLPIVSVALGTDFAIPAGSSVQYSTDGGGSWTNLTSSYTSVSGKVWRYVDGTGNTSNYDFTLNYTVNSSAYAAGVQYIGSWLNIKADQAPTEIVPTYNAATYTAGSNPKIFTDLAQGVTLATLTPTDTGNTRLGYWVLESQSVANLFTLTSNTSVNSLATLALGTGNIPAAGQSATVTLRYYDLLQTDGANVPLSNSGISKTITFDFVAESTRDLADLGDDFAINTTTDNAQSSVSTAKLSNGNYVATWLSTEQSDPGHNSVVAQILSPTGSKIGNEIIVSSANNGQDEYYPVVTALSNGRFVVAYLTTSDNDGDYGIAFVIVNADGTTGSETIVNSTTDRYEEFLSVANIGNDQFVVIWSSATLAYDGSEVYSRTYDSSGNAVSAEVTIRAAADINGGAGGFVAMPTISSSGNGTYAVGWLEYDSSYNLLGAYGRIGNGTPFLITSQPGIFSIRLATLADGSVVAAWSDQASGTDDVYFQRYDSTGVAQGSVTQANTVTSGSQAAPSIAALAGGGFVIGWESSVGDYSSSGVFGRRFDAQGVAIDASDFEINQHRRNGQTGVSITAGDGNSFFSAWSDDTADGISNGGIEGRIYTATVAAPVVTLSVSNSSISETGGSTTITATLDKVASTDTVVTLTPTGTASGSDYSLSSTTITILAGQTTGSATLTATGDTLDEADETVVLDITSVSGGDSATESGSQQVTVTILDDDAAPGISIADASVTEGNSGTSTLSFTVSLSAASGKTVSVNYASSNGTATAGVDYTAASGTLTFAPGETSKTITLNVTGDTTQESNETVNVTLTSPSNGTLTDASAVGTILDDENANPTISDVANQTINEGGATSALAVTIGDSETAANSLTLAGSSSNTTLIPNGNIVISGSGANRTVTITPAANQTGSATITLTVDDGNGGTATDTFTVTVSDVDPVLSNATASIDENAGSGTAVTTVTASGDTNGLVYSITGGTGSSLFDINSTTGAITVKNGAVLDYETASQYTLTVAVDDEDADTTADSTATITINLNDLNEAPTDIALATLMFANTQAGAGVTLTTISGTDPDTSAPNNTLSYSLASGSGDTDNASFVVDGTSLKVASGSGLAAGSYSLRLRVSDGGSLSYEKAFSITVIDPVPMLVVANPLDNSTGVAVSSHVVLNFSEAITLGSGNIVLYDITGNGANSITIDVANHGGQLSINSSVLTINPSADLRAANQYAVQIASTALRDSSSQAYAGIADITSLNFTTGTTDTLAPIATIIDLADPSSTNAGTASIRFSEQVQNVDISDFTLTRDGHTVDISSLSVSGSGASYTLDLSTVTTVAGTYVLTLNTSNITDTSGNALAAAVSDTFVIDKTVPTAAAIVRASATPTNSGSLNFTVVFTEAVSGVDSSDFTLSGTASSGASIASLTRVSDSVYTVAVTGASGNGTLGLNLKSSGTGIADLAGNAISGGATGQLYTLDNTAPSVVGISRTGAQYTTGGSVSFTVTFDGDVSGVSAGDFTLSKGNGVVASDNDITVTGSGSSYTVTVANVSGNGLLGLQLKSSGTGISDRAGNAISTGFSSGAEYVVDQTNPVVTASQTFTLPENMASGFVIGQVLASDANSIAGYQITAGDSAGYFSIDADGVITLTAAGAADGAASRDYEATPNSFSLTVLATDVAGNSHSQVVTISLLDAQEDSTPPTATITLSDTALRIGETATVTITFSEAVTGFSNTDLTIANGTLSAVSSSDGGITWTATFTPSANISDASNVITLDNSGVVDLFGNAGSGSTDSNNYAIDTTRPTASIVVADTALAIGETSLVTITFSEAVTGFTNADLTVANGTLSAVSSSDGGITWTATLTPSANVSDSSNLITLDNTGISDAAGNAGSGA</sequence>
<dbReference type="InterPro" id="IPR024973">
    <property type="entry name" value="ESPR"/>
</dbReference>
<dbReference type="PANTHER" id="PTHR24025:SF23">
    <property type="entry name" value="NEURAL-CADHERIN"/>
    <property type="match status" value="1"/>
</dbReference>
<reference evidence="10 11" key="1">
    <citation type="submission" date="2023-01" db="EMBL/GenBank/DDBJ databases">
        <title>Novel species of the genus Vogesella isolated from rivers.</title>
        <authorList>
            <person name="Lu H."/>
        </authorList>
    </citation>
    <scope>NUCLEOTIDE SEQUENCE [LARGE SCALE GENOMIC DNA]</scope>
    <source>
        <strain evidence="10 11">DC21W</strain>
    </source>
</reference>
<dbReference type="InterPro" id="IPR025592">
    <property type="entry name" value="DUF4347"/>
</dbReference>
<gene>
    <name evidence="10" type="ORF">PQU95_09885</name>
</gene>
<feature type="domain" description="Cadherin" evidence="9">
    <location>
        <begin position="922"/>
        <end position="1004"/>
    </location>
</feature>
<dbReference type="Pfam" id="PF03160">
    <property type="entry name" value="Calx-beta"/>
    <property type="match status" value="4"/>
</dbReference>
<dbReference type="Pfam" id="PF14252">
    <property type="entry name" value="DUF4347"/>
    <property type="match status" value="2"/>
</dbReference>
<evidence type="ECO:0000256" key="2">
    <source>
        <dbReference type="ARBA" id="ARBA00022692"/>
    </source>
</evidence>
<dbReference type="Gene3D" id="2.60.40.10">
    <property type="entry name" value="Immunoglobulins"/>
    <property type="match status" value="2"/>
</dbReference>
<keyword evidence="8" id="KW-0472">Membrane</keyword>
<evidence type="ECO:0000256" key="3">
    <source>
        <dbReference type="ARBA" id="ARBA00022729"/>
    </source>
</evidence>
<dbReference type="InterPro" id="IPR044048">
    <property type="entry name" value="Big_12"/>
</dbReference>
<comment type="subcellular location">
    <subcellularLocation>
        <location evidence="1">Membrane</location>
    </subcellularLocation>
</comment>
<dbReference type="Pfam" id="PF13018">
    <property type="entry name" value="ESPR"/>
    <property type="match status" value="1"/>
</dbReference>
<dbReference type="Pfam" id="PF17963">
    <property type="entry name" value="Big_9"/>
    <property type="match status" value="2"/>
</dbReference>
<organism evidence="10 11">
    <name type="scientific">Vogesella aquatica</name>
    <dbReference type="NCBI Taxonomy" id="2984206"/>
    <lineage>
        <taxon>Bacteria</taxon>
        <taxon>Pseudomonadati</taxon>
        <taxon>Pseudomonadota</taxon>
        <taxon>Betaproteobacteria</taxon>
        <taxon>Neisseriales</taxon>
        <taxon>Chromobacteriaceae</taxon>
        <taxon>Vogesella</taxon>
    </lineage>
</organism>